<dbReference type="Gene3D" id="3.40.190.10">
    <property type="entry name" value="Periplasmic binding protein-like II"/>
    <property type="match status" value="2"/>
</dbReference>
<gene>
    <name evidence="1" type="ORF">HNR38_001023</name>
</gene>
<organism evidence="1 2">
    <name type="scientific">Marinobacter oulmenensis</name>
    <dbReference type="NCBI Taxonomy" id="643747"/>
    <lineage>
        <taxon>Bacteria</taxon>
        <taxon>Pseudomonadati</taxon>
        <taxon>Pseudomonadota</taxon>
        <taxon>Gammaproteobacteria</taxon>
        <taxon>Pseudomonadales</taxon>
        <taxon>Marinobacteraceae</taxon>
        <taxon>Marinobacter</taxon>
    </lineage>
</organism>
<comment type="caution">
    <text evidence="1">The sequence shown here is derived from an EMBL/GenBank/DDBJ whole genome shotgun (WGS) entry which is preliminary data.</text>
</comment>
<protein>
    <submittedName>
        <fullName evidence="1">ABC-type amino acid transport substrate-binding protein</fullName>
    </submittedName>
</protein>
<reference evidence="1 2" key="1">
    <citation type="submission" date="2020-08" db="EMBL/GenBank/DDBJ databases">
        <title>Genomic Encyclopedia of Type Strains, Phase IV (KMG-IV): sequencing the most valuable type-strain genomes for metagenomic binning, comparative biology and taxonomic classification.</title>
        <authorList>
            <person name="Goeker M."/>
        </authorList>
    </citation>
    <scope>NUCLEOTIDE SEQUENCE [LARGE SCALE GENOMIC DNA]</scope>
    <source>
        <strain evidence="1 2">DSM 22359</strain>
    </source>
</reference>
<dbReference type="Proteomes" id="UP000591735">
    <property type="component" value="Unassembled WGS sequence"/>
</dbReference>
<evidence type="ECO:0000313" key="1">
    <source>
        <dbReference type="EMBL" id="MBB5320551.1"/>
    </source>
</evidence>
<dbReference type="AlphaFoldDB" id="A0A840UCV7"/>
<dbReference type="EMBL" id="JACHFE010000002">
    <property type="protein sequence ID" value="MBB5320551.1"/>
    <property type="molecule type" value="Genomic_DNA"/>
</dbReference>
<sequence length="309" mass="35067">MPAAIRLPAFTRRTLISLIMTLSVPVAGWSQTASDRHDYRLWYRNYDSPAIYNLVRLALTKTPEYGPFTLVRSQEISQGRALHELASGSSNGLVEIANVATSVYREETLTPIPVPVDGGLLGFRVCLILPEKLDLFANIQSLEDLRRGDIRIGQGSHWPDTPVLHANGIDVVTHARYEILFGMLRNDRFDCFARGISEVLYDLRRERADDLIIEPDLLLAYPMPSYLFVGKNDHETAQRLQLGLERAIEDGSFGEYLDKWFGRAIEELNLEERTVIALENPYLSEDSRHIAREALYGLARRIELLNQAE</sequence>
<keyword evidence="2" id="KW-1185">Reference proteome</keyword>
<name>A0A840UCV7_9GAMM</name>
<accession>A0A840UCV7</accession>
<dbReference type="SUPFAM" id="SSF53850">
    <property type="entry name" value="Periplasmic binding protein-like II"/>
    <property type="match status" value="1"/>
</dbReference>
<dbReference type="RefSeq" id="WP_343068238.1">
    <property type="nucleotide sequence ID" value="NZ_JACHFE010000002.1"/>
</dbReference>
<proteinExistence type="predicted"/>
<evidence type="ECO:0000313" key="2">
    <source>
        <dbReference type="Proteomes" id="UP000591735"/>
    </source>
</evidence>